<dbReference type="EnsemblMetazoa" id="XM_028661500.1">
    <property type="protein sequence ID" value="XP_028517301.1"/>
    <property type="gene ID" value="LOC110247041"/>
</dbReference>
<keyword evidence="3" id="KW-1185">Reference proteome</keyword>
<dbReference type="InterPro" id="IPR057191">
    <property type="entry name" value="DUF7869"/>
</dbReference>
<dbReference type="OMA" id="SGHECIA"/>
<dbReference type="OrthoDB" id="5984528at2759"/>
<evidence type="ECO:0000313" key="3">
    <source>
        <dbReference type="Proteomes" id="UP000887567"/>
    </source>
</evidence>
<evidence type="ECO:0000259" key="1">
    <source>
        <dbReference type="Pfam" id="PF25273"/>
    </source>
</evidence>
<accession>A0A913YT72</accession>
<dbReference type="PANTHER" id="PTHR33153:SF3">
    <property type="entry name" value="TRAFFICKING PROTEIN PARTICLE COMPLEX SUBUNIT 11 DOMAIN-CONTAINING PROTEIN"/>
    <property type="match status" value="1"/>
</dbReference>
<protein>
    <recommendedName>
        <fullName evidence="1">DUF7869 domain-containing protein</fullName>
    </recommendedName>
</protein>
<dbReference type="KEGG" id="epa:110247041"/>
<feature type="domain" description="DUF7869" evidence="1">
    <location>
        <begin position="437"/>
        <end position="566"/>
    </location>
</feature>
<dbReference type="Proteomes" id="UP000887567">
    <property type="component" value="Unplaced"/>
</dbReference>
<evidence type="ECO:0000313" key="2">
    <source>
        <dbReference type="EnsemblMetazoa" id="XP_028517301.1"/>
    </source>
</evidence>
<dbReference type="PANTHER" id="PTHR33153">
    <property type="entry name" value="MYND-TYPE DOMAIN-CONTAINING PROTEIN"/>
    <property type="match status" value="1"/>
</dbReference>
<dbReference type="RefSeq" id="XP_028517301.1">
    <property type="nucleotide sequence ID" value="XM_028661500.1"/>
</dbReference>
<dbReference type="Pfam" id="PF25273">
    <property type="entry name" value="DUF7869"/>
    <property type="match status" value="1"/>
</dbReference>
<proteinExistence type="predicted"/>
<dbReference type="AlphaFoldDB" id="A0A913YT72"/>
<organism evidence="2 3">
    <name type="scientific">Exaiptasia diaphana</name>
    <name type="common">Tropical sea anemone</name>
    <name type="synonym">Aiptasia pulchella</name>
    <dbReference type="NCBI Taxonomy" id="2652724"/>
    <lineage>
        <taxon>Eukaryota</taxon>
        <taxon>Metazoa</taxon>
        <taxon>Cnidaria</taxon>
        <taxon>Anthozoa</taxon>
        <taxon>Hexacorallia</taxon>
        <taxon>Actiniaria</taxon>
        <taxon>Aiptasiidae</taxon>
        <taxon>Exaiptasia</taxon>
    </lineage>
</organism>
<sequence length="574" mass="66336">MNLSEDLTYNDEFLNPTKHLSTSTPLKGQTLNWAESDSDASWQSTPSKVARTVNFQDIDSSSNLSSNSGFSDRAPVSVFLYESTSTENDESVLEGMPDYSGHECIADTSNEEDGILNHDESDDYGTNDVDTLVNLSRTSDEQGITVVHENSTEKVLKRPRDITIRSDEELLWVLNIHCCQERCLRQVSIGDINKIEVYLKEKSQTAKRNFLLDYLHQHSKLNDSGEYEVQFIIKGKPVCRESWLLVNNLPKSSFRRLMNQLKDGCVQVEHGNKGKRAVSDRTGQCIAWLEYFFKTIGDFQPTSQAIHLPSCFSKIDIYKKMLEENTTFQQPTVCLSQFYKIWEKHFSHVTIPKENRFTKCTECTRFKNLKEKNPSIRSQVDKELNEHLDLVWQERRVYYLHRYKARKFPHKYLAVIDDGMDQQTTNLPNVRRMSKALSGLSTIGTHLVGAIIHSGQAVHGKEIYGSFDYYQWPHDSNLNMTVLLNVLSKWSEKYKLPPILYLQMDNCWRENKNQFMLALLGLMVQNKVFEKIRLNFLPVGHTHEDIDAFFGVFSKHLAKCDTYTIEGNMIFYIF</sequence>
<reference evidence="2" key="1">
    <citation type="submission" date="2022-11" db="UniProtKB">
        <authorList>
            <consortium name="EnsemblMetazoa"/>
        </authorList>
    </citation>
    <scope>IDENTIFICATION</scope>
</reference>
<dbReference type="GeneID" id="110247041"/>
<name>A0A913YT72_EXADI</name>